<reference evidence="1 2" key="1">
    <citation type="submission" date="2017-02" db="EMBL/GenBank/DDBJ databases">
        <authorList>
            <person name="Dridi B."/>
        </authorList>
    </citation>
    <scope>NUCLEOTIDE SEQUENCE [LARGE SCALE GENOMIC DNA]</scope>
    <source>
        <strain evidence="1 2">JB380</strain>
    </source>
</reference>
<proteinExistence type="predicted"/>
<dbReference type="RefSeq" id="WP_176372226.1">
    <property type="nucleotide sequence ID" value="NZ_FUKM01000055.1"/>
</dbReference>
<dbReference type="AlphaFoldDB" id="A0A1R4I358"/>
<evidence type="ECO:0000313" key="1">
    <source>
        <dbReference type="EMBL" id="SJN14250.1"/>
    </source>
</evidence>
<gene>
    <name evidence="1" type="ORF">CZ787_14205</name>
</gene>
<comment type="caution">
    <text evidence="1">The sequence shown here is derived from an EMBL/GenBank/DDBJ whole genome shotgun (WGS) entry which is preliminary data.</text>
</comment>
<organism evidence="1 2">
    <name type="scientific">Halomonas citrativorans</name>
    <dbReference type="NCBI Taxonomy" id="2742612"/>
    <lineage>
        <taxon>Bacteria</taxon>
        <taxon>Pseudomonadati</taxon>
        <taxon>Pseudomonadota</taxon>
        <taxon>Gammaproteobacteria</taxon>
        <taxon>Oceanospirillales</taxon>
        <taxon>Halomonadaceae</taxon>
        <taxon>Halomonas</taxon>
    </lineage>
</organism>
<dbReference type="Proteomes" id="UP000196331">
    <property type="component" value="Unassembled WGS sequence"/>
</dbReference>
<dbReference type="EMBL" id="FUKM01000055">
    <property type="protein sequence ID" value="SJN14250.1"/>
    <property type="molecule type" value="Genomic_DNA"/>
</dbReference>
<evidence type="ECO:0000313" key="2">
    <source>
        <dbReference type="Proteomes" id="UP000196331"/>
    </source>
</evidence>
<protein>
    <submittedName>
        <fullName evidence="1">Uncharacterized protein</fullName>
    </submittedName>
</protein>
<sequence>MSAHANTAWLLSEGKRLAAEIKALDGKPDAGPKLLVLYMQLQDVVQRAAAELPKEAA</sequence>
<name>A0A1R4I358_9GAMM</name>
<accession>A0A1R4I358</accession>